<name>C6E2P0_GEOSM</name>
<reference evidence="7" key="1">
    <citation type="submission" date="2009-07" db="EMBL/GenBank/DDBJ databases">
        <title>Complete sequence of Geobacter sp. M21.</title>
        <authorList>
            <consortium name="US DOE Joint Genome Institute"/>
            <person name="Lucas S."/>
            <person name="Copeland A."/>
            <person name="Lapidus A."/>
            <person name="Glavina del Rio T."/>
            <person name="Dalin E."/>
            <person name="Tice H."/>
            <person name="Bruce D."/>
            <person name="Goodwin L."/>
            <person name="Pitluck S."/>
            <person name="Saunders E."/>
            <person name="Brettin T."/>
            <person name="Detter J.C."/>
            <person name="Han C."/>
            <person name="Larimer F."/>
            <person name="Land M."/>
            <person name="Hauser L."/>
            <person name="Kyrpides N."/>
            <person name="Ovchinnikova G."/>
            <person name="Lovley D."/>
        </authorList>
    </citation>
    <scope>NUCLEOTIDE SEQUENCE [LARGE SCALE GENOMIC DNA]</scope>
    <source>
        <strain evidence="7">M21</strain>
    </source>
</reference>
<evidence type="ECO:0000256" key="1">
    <source>
        <dbReference type="ARBA" id="ARBA00004496"/>
    </source>
</evidence>
<comment type="subcellular location">
    <subcellularLocation>
        <location evidence="1">Cytoplasm</location>
    </subcellularLocation>
</comment>
<proteinExistence type="inferred from homology"/>
<dbReference type="GO" id="GO:0005524">
    <property type="term" value="F:ATP binding"/>
    <property type="evidence" value="ECO:0007669"/>
    <property type="project" value="UniProtKB-KW"/>
</dbReference>
<dbReference type="GO" id="GO:0000902">
    <property type="term" value="P:cell morphogenesis"/>
    <property type="evidence" value="ECO:0007669"/>
    <property type="project" value="InterPro"/>
</dbReference>
<keyword evidence="4" id="KW-0067">ATP-binding</keyword>
<dbReference type="PRINTS" id="PR01652">
    <property type="entry name" value="SHAPEPROTEIN"/>
</dbReference>
<keyword evidence="3" id="KW-0547">Nucleotide-binding</keyword>
<evidence type="ECO:0000256" key="6">
    <source>
        <dbReference type="ARBA" id="ARBA00023458"/>
    </source>
</evidence>
<keyword evidence="5" id="KW-0133">Cell shape</keyword>
<evidence type="ECO:0000313" key="7">
    <source>
        <dbReference type="EMBL" id="ACT19000.1"/>
    </source>
</evidence>
<comment type="similarity">
    <text evidence="6">Belongs to the FtsA/MreB family.</text>
</comment>
<evidence type="ECO:0000256" key="3">
    <source>
        <dbReference type="ARBA" id="ARBA00022741"/>
    </source>
</evidence>
<evidence type="ECO:0000256" key="2">
    <source>
        <dbReference type="ARBA" id="ARBA00022490"/>
    </source>
</evidence>
<dbReference type="HOGENOM" id="CLU_1048722_0_0_7"/>
<dbReference type="STRING" id="443144.GM21_2971"/>
<dbReference type="Gene3D" id="3.30.420.40">
    <property type="match status" value="2"/>
</dbReference>
<dbReference type="SUPFAM" id="SSF53067">
    <property type="entry name" value="Actin-like ATPase domain"/>
    <property type="match status" value="2"/>
</dbReference>
<dbReference type="GO" id="GO:0005737">
    <property type="term" value="C:cytoplasm"/>
    <property type="evidence" value="ECO:0007669"/>
    <property type="project" value="UniProtKB-SubCell"/>
</dbReference>
<gene>
    <name evidence="7" type="ordered locus">GM21_2971</name>
</gene>
<evidence type="ECO:0000256" key="4">
    <source>
        <dbReference type="ARBA" id="ARBA00022840"/>
    </source>
</evidence>
<dbReference type="OrthoDB" id="5394475at2"/>
<accession>C6E2P0</accession>
<organism evidence="7">
    <name type="scientific">Geobacter sp. (strain M21)</name>
    <dbReference type="NCBI Taxonomy" id="443144"/>
    <lineage>
        <taxon>Bacteria</taxon>
        <taxon>Pseudomonadati</taxon>
        <taxon>Thermodesulfobacteriota</taxon>
        <taxon>Desulfuromonadia</taxon>
        <taxon>Geobacterales</taxon>
        <taxon>Geobacteraceae</taxon>
        <taxon>Geobacter</taxon>
    </lineage>
</organism>
<sequence length="285" mass="30218">MIPLLKPTYWRPHVALDVGTATTRIAAGSRLMEQPSMIGRKRALSGGVVVDGEAAWHILKPLLDRARVCGIVKPCVLACAPSDARYEERQLLVDSIMRSGAASAAVIPEPLAAAIGAGIDVSSPYARMVVDIGEGVTDCAVISSSEIRACCAVRIGCARMRSAIVKNIGGEYGDDLADDLMRRCGLARSPEEMGSVPVAASIELVLEEIAAKLSLFVRDLPAEMGCDVIDSGICLTGGGALIPGVRHYLEERIGISISVADNPRHSVVEGARAILPVMLMLNRWH</sequence>
<dbReference type="eggNOG" id="COG1077">
    <property type="taxonomic scope" value="Bacteria"/>
</dbReference>
<dbReference type="EMBL" id="CP001661">
    <property type="protein sequence ID" value="ACT19000.1"/>
    <property type="molecule type" value="Genomic_DNA"/>
</dbReference>
<dbReference type="PANTHER" id="PTHR42749:SF1">
    <property type="entry name" value="CELL SHAPE-DETERMINING PROTEIN MREB"/>
    <property type="match status" value="1"/>
</dbReference>
<dbReference type="InterPro" id="IPR004753">
    <property type="entry name" value="MreB"/>
</dbReference>
<keyword evidence="2" id="KW-0963">Cytoplasm</keyword>
<dbReference type="PANTHER" id="PTHR42749">
    <property type="entry name" value="CELL SHAPE-DETERMINING PROTEIN MREB"/>
    <property type="match status" value="1"/>
</dbReference>
<protein>
    <submittedName>
        <fullName evidence="7">Actin-like protein ATPase involved in cell morphogenesis-like protein</fullName>
    </submittedName>
</protein>
<dbReference type="GO" id="GO:0008360">
    <property type="term" value="P:regulation of cell shape"/>
    <property type="evidence" value="ECO:0007669"/>
    <property type="project" value="UniProtKB-KW"/>
</dbReference>
<dbReference type="AlphaFoldDB" id="C6E2P0"/>
<evidence type="ECO:0000256" key="5">
    <source>
        <dbReference type="ARBA" id="ARBA00022960"/>
    </source>
</evidence>
<dbReference type="KEGG" id="gem:GM21_2971"/>
<dbReference type="Pfam" id="PF06723">
    <property type="entry name" value="MreB_Mbl"/>
    <property type="match status" value="2"/>
</dbReference>
<dbReference type="InterPro" id="IPR043129">
    <property type="entry name" value="ATPase_NBD"/>
</dbReference>
<dbReference type="InterPro" id="IPR056546">
    <property type="entry name" value="MreB_MamK-like"/>
</dbReference>